<sequence length="97" mass="11318">MDLEIENSGTVNTNFNNRNERGLMFYRRLYRVGQNIQAEMELKKFYPKCNFLALDPVSEVNAELVEQKLNGTFVERVITAEDEYTANIRGHIWNTQG</sequence>
<organism evidence="1 2">
    <name type="scientific">Meloidogyne hapla</name>
    <name type="common">Root-knot nematode worm</name>
    <dbReference type="NCBI Taxonomy" id="6305"/>
    <lineage>
        <taxon>Eukaryota</taxon>
        <taxon>Metazoa</taxon>
        <taxon>Ecdysozoa</taxon>
        <taxon>Nematoda</taxon>
        <taxon>Chromadorea</taxon>
        <taxon>Rhabditida</taxon>
        <taxon>Tylenchina</taxon>
        <taxon>Tylenchomorpha</taxon>
        <taxon>Tylenchoidea</taxon>
        <taxon>Meloidogynidae</taxon>
        <taxon>Meloidogyninae</taxon>
        <taxon>Meloidogyne</taxon>
    </lineage>
</organism>
<evidence type="ECO:0000313" key="1">
    <source>
        <dbReference type="Proteomes" id="UP000095281"/>
    </source>
</evidence>
<evidence type="ECO:0000313" key="2">
    <source>
        <dbReference type="WBParaSite" id="MhA1_Contig1386.frz3.gene12"/>
    </source>
</evidence>
<dbReference type="AlphaFoldDB" id="A0A1I8B5M6"/>
<proteinExistence type="predicted"/>
<name>A0A1I8B5M6_MELHA</name>
<dbReference type="Proteomes" id="UP000095281">
    <property type="component" value="Unplaced"/>
</dbReference>
<reference evidence="2" key="1">
    <citation type="submission" date="2016-11" db="UniProtKB">
        <authorList>
            <consortium name="WormBaseParasite"/>
        </authorList>
    </citation>
    <scope>IDENTIFICATION</scope>
</reference>
<protein>
    <submittedName>
        <fullName evidence="2">Uncharacterized protein</fullName>
    </submittedName>
</protein>
<accession>A0A1I8B5M6</accession>
<keyword evidence="1" id="KW-1185">Reference proteome</keyword>
<dbReference type="WBParaSite" id="MhA1_Contig1386.frz3.gene12">
    <property type="protein sequence ID" value="MhA1_Contig1386.frz3.gene12"/>
    <property type="gene ID" value="MhA1_Contig1386.frz3.gene12"/>
</dbReference>